<feature type="transmembrane region" description="Helical" evidence="5">
    <location>
        <begin position="160"/>
        <end position="179"/>
    </location>
</feature>
<dbReference type="Pfam" id="PF00924">
    <property type="entry name" value="MS_channel_2nd"/>
    <property type="match status" value="1"/>
</dbReference>
<dbReference type="InterPro" id="IPR010920">
    <property type="entry name" value="LSM_dom_sf"/>
</dbReference>
<gene>
    <name evidence="7" type="ORF">C7C46_03130</name>
</gene>
<feature type="transmembrane region" description="Helical" evidence="5">
    <location>
        <begin position="14"/>
        <end position="35"/>
    </location>
</feature>
<evidence type="ECO:0000313" key="7">
    <source>
        <dbReference type="EMBL" id="PYC87757.1"/>
    </source>
</evidence>
<comment type="subcellular location">
    <subcellularLocation>
        <location evidence="1">Membrane</location>
    </subcellularLocation>
</comment>
<dbReference type="InterPro" id="IPR023408">
    <property type="entry name" value="MscS_beta-dom_sf"/>
</dbReference>
<dbReference type="InterPro" id="IPR006685">
    <property type="entry name" value="MscS_channel_2nd"/>
</dbReference>
<protein>
    <submittedName>
        <fullName evidence="7">Mechanosensitive ion channel protein</fullName>
    </submittedName>
</protein>
<dbReference type="OrthoDB" id="9792218at2"/>
<feature type="domain" description="Mechanosensitive ion channel MscS" evidence="6">
    <location>
        <begin position="182"/>
        <end position="248"/>
    </location>
</feature>
<evidence type="ECO:0000313" key="8">
    <source>
        <dbReference type="Proteomes" id="UP000248039"/>
    </source>
</evidence>
<proteinExistence type="predicted"/>
<feature type="transmembrane region" description="Helical" evidence="5">
    <location>
        <begin position="133"/>
        <end position="154"/>
    </location>
</feature>
<dbReference type="Gene3D" id="1.10.287.1260">
    <property type="match status" value="1"/>
</dbReference>
<dbReference type="AlphaFoldDB" id="A0A2V4NZS7"/>
<keyword evidence="3 5" id="KW-1133">Transmembrane helix</keyword>
<sequence>MGWFVSFHGYRDPVLRLLLTLLAVTAVTLATGWLVDRSLQRAAARHPESPLWAPLRRCRVPLQFVVATGLLLAAPHLVDDPDLRHALVLVALAATGWLVVRVSAAVLDGVLLRYETSAGDPARLQRVRTQLGMLRRVVSALIAVVTMAVMLLTFTAARTLGASLLASAGILGIVAGVAAQGTLGNFFAGLQIAFSDTVRIGDTVVVEGQQGTVEEITLSYLVVRLWDYRRLVVPVSYFVSKPFENWTRRDPGLLASVLLHLDHATPVPALRERLRETLAASSHWDGQEWALRVVDATPSTIVVRATMTARSPDETFELRAAVREDLIAYLRTEHPEALPRLRTTAEEG</sequence>
<dbReference type="EMBL" id="PYBW01000011">
    <property type="protein sequence ID" value="PYC87757.1"/>
    <property type="molecule type" value="Genomic_DNA"/>
</dbReference>
<organism evidence="7 8">
    <name type="scientific">Streptomyces tateyamensis</name>
    <dbReference type="NCBI Taxonomy" id="565073"/>
    <lineage>
        <taxon>Bacteria</taxon>
        <taxon>Bacillati</taxon>
        <taxon>Actinomycetota</taxon>
        <taxon>Actinomycetes</taxon>
        <taxon>Kitasatosporales</taxon>
        <taxon>Streptomycetaceae</taxon>
        <taxon>Streptomyces</taxon>
    </lineage>
</organism>
<name>A0A2V4NZS7_9ACTN</name>
<keyword evidence="4 5" id="KW-0472">Membrane</keyword>
<dbReference type="PANTHER" id="PTHR30566:SF25">
    <property type="entry name" value="INNER MEMBRANE PROTEIN"/>
    <property type="match status" value="1"/>
</dbReference>
<evidence type="ECO:0000256" key="5">
    <source>
        <dbReference type="SAM" id="Phobius"/>
    </source>
</evidence>
<evidence type="ECO:0000256" key="2">
    <source>
        <dbReference type="ARBA" id="ARBA00022692"/>
    </source>
</evidence>
<dbReference type="SUPFAM" id="SSF50182">
    <property type="entry name" value="Sm-like ribonucleoproteins"/>
    <property type="match status" value="1"/>
</dbReference>
<evidence type="ECO:0000256" key="3">
    <source>
        <dbReference type="ARBA" id="ARBA00022989"/>
    </source>
</evidence>
<comment type="caution">
    <text evidence="7">The sequence shown here is derived from an EMBL/GenBank/DDBJ whole genome shotgun (WGS) entry which is preliminary data.</text>
</comment>
<accession>A0A2V4NZS7</accession>
<dbReference type="GO" id="GO:0055085">
    <property type="term" value="P:transmembrane transport"/>
    <property type="evidence" value="ECO:0007669"/>
    <property type="project" value="InterPro"/>
</dbReference>
<keyword evidence="2 5" id="KW-0812">Transmembrane</keyword>
<dbReference type="PANTHER" id="PTHR30566">
    <property type="entry name" value="YNAI-RELATED MECHANOSENSITIVE ION CHANNEL"/>
    <property type="match status" value="1"/>
</dbReference>
<feature type="transmembrane region" description="Helical" evidence="5">
    <location>
        <begin position="90"/>
        <end position="112"/>
    </location>
</feature>
<dbReference type="GO" id="GO:0016020">
    <property type="term" value="C:membrane"/>
    <property type="evidence" value="ECO:0007669"/>
    <property type="project" value="UniProtKB-SubCell"/>
</dbReference>
<evidence type="ECO:0000256" key="1">
    <source>
        <dbReference type="ARBA" id="ARBA00004370"/>
    </source>
</evidence>
<reference evidence="7 8" key="1">
    <citation type="submission" date="2018-03" db="EMBL/GenBank/DDBJ databases">
        <title>Bioinformatic expansion and discovery of thiopeptide antibiotics.</title>
        <authorList>
            <person name="Schwalen C.J."/>
            <person name="Hudson G.A."/>
            <person name="Mitchell D.A."/>
        </authorList>
    </citation>
    <scope>NUCLEOTIDE SEQUENCE [LARGE SCALE GENOMIC DNA]</scope>
    <source>
        <strain evidence="7 8">ATCC 21389</strain>
    </source>
</reference>
<evidence type="ECO:0000259" key="6">
    <source>
        <dbReference type="Pfam" id="PF00924"/>
    </source>
</evidence>
<dbReference type="Gene3D" id="2.30.30.60">
    <property type="match status" value="1"/>
</dbReference>
<keyword evidence="8" id="KW-1185">Reference proteome</keyword>
<evidence type="ECO:0000256" key="4">
    <source>
        <dbReference type="ARBA" id="ARBA00023136"/>
    </source>
</evidence>
<dbReference type="Proteomes" id="UP000248039">
    <property type="component" value="Unassembled WGS sequence"/>
</dbReference>